<dbReference type="Gene3D" id="3.40.50.720">
    <property type="entry name" value="NAD(P)-binding Rossmann-like Domain"/>
    <property type="match status" value="1"/>
</dbReference>
<dbReference type="EMBL" id="MAGO01000004">
    <property type="protein sequence ID" value="OCC15533.1"/>
    <property type="molecule type" value="Genomic_DNA"/>
</dbReference>
<evidence type="ECO:0008006" key="3">
    <source>
        <dbReference type="Google" id="ProtNLM"/>
    </source>
</evidence>
<dbReference type="AlphaFoldDB" id="A0A1B9F6M1"/>
<keyword evidence="2" id="KW-1185">Reference proteome</keyword>
<comment type="caution">
    <text evidence="1">The sequence shown here is derived from an EMBL/GenBank/DDBJ whole genome shotgun (WGS) entry which is preliminary data.</text>
</comment>
<dbReference type="Pfam" id="PF12831">
    <property type="entry name" value="FAD_oxidored"/>
    <property type="match status" value="1"/>
</dbReference>
<sequence length="60" mass="6150">MKDTTKQGAVLVLGGGVAGVQAALDMAGLGYYVYLVEKKASIGGVMAQLDKTFPTNDCAI</sequence>
<organism evidence="1 2">
    <name type="scientific">Dissulfuribacter thermophilus</name>
    <dbReference type="NCBI Taxonomy" id="1156395"/>
    <lineage>
        <taxon>Bacteria</taxon>
        <taxon>Pseudomonadati</taxon>
        <taxon>Thermodesulfobacteriota</taxon>
        <taxon>Dissulfuribacteria</taxon>
        <taxon>Dissulfuribacterales</taxon>
        <taxon>Dissulfuribacteraceae</taxon>
        <taxon>Dissulfuribacter</taxon>
    </lineage>
</organism>
<proteinExistence type="predicted"/>
<reference evidence="1 2" key="1">
    <citation type="submission" date="2016-06" db="EMBL/GenBank/DDBJ databases">
        <title>Respiratory ammonification of nitrate coupled to the oxidation of elemental sulfur in deep-sea autotrophic thermophilic bacteria.</title>
        <authorList>
            <person name="Slobodkina G.B."/>
            <person name="Mardanov A.V."/>
            <person name="Ravin N.V."/>
            <person name="Frolova A.A."/>
            <person name="Viryasiv M.B."/>
            <person name="Chernyh N.A."/>
            <person name="Bonch-Osmolovskaya E.A."/>
            <person name="Slobodkin A.I."/>
        </authorList>
    </citation>
    <scope>NUCLEOTIDE SEQUENCE [LARGE SCALE GENOMIC DNA]</scope>
    <source>
        <strain evidence="1 2">S69</strain>
    </source>
</reference>
<evidence type="ECO:0000313" key="1">
    <source>
        <dbReference type="EMBL" id="OCC15533.1"/>
    </source>
</evidence>
<accession>A0A1B9F6M1</accession>
<dbReference type="Proteomes" id="UP000093080">
    <property type="component" value="Unassembled WGS sequence"/>
</dbReference>
<gene>
    <name evidence="1" type="ORF">DBT_0884</name>
</gene>
<protein>
    <recommendedName>
        <fullName evidence="3">Heterodisulfide reductase, subunit A/methylviologen reducing hydrogenase, subunit delta</fullName>
    </recommendedName>
</protein>
<name>A0A1B9F6M1_9BACT</name>
<dbReference type="SUPFAM" id="SSF51971">
    <property type="entry name" value="Nucleotide-binding domain"/>
    <property type="match status" value="1"/>
</dbReference>
<evidence type="ECO:0000313" key="2">
    <source>
        <dbReference type="Proteomes" id="UP000093080"/>
    </source>
</evidence>
<dbReference type="STRING" id="1156395.DBT_0884"/>